<keyword evidence="4 10" id="KW-0808">Transferase</keyword>
<keyword evidence="11" id="KW-0012">Acyltransferase</keyword>
<dbReference type="RefSeq" id="WP_123637426.1">
    <property type="nucleotide sequence ID" value="NZ_RJUK01000001.1"/>
</dbReference>
<keyword evidence="12" id="KW-1185">Reference proteome</keyword>
<keyword evidence="3 10" id="KW-0444">Lipid biosynthesis</keyword>
<evidence type="ECO:0000256" key="2">
    <source>
        <dbReference type="ARBA" id="ARBA00022490"/>
    </source>
</evidence>
<dbReference type="PIRSF" id="PIRSF002465">
    <property type="entry name" value="Phsphlp_syn_PlsX"/>
    <property type="match status" value="1"/>
</dbReference>
<comment type="function">
    <text evidence="10">Catalyzes the reversible formation of acyl-phosphate (acyl-PO(4)) from acyl-[acyl-carrier-protein] (acyl-ACP). This enzyme utilizes acyl-ACP as fatty acyl donor, but not acyl-CoA.</text>
</comment>
<name>A0A3N1NVL2_9GAMM</name>
<dbReference type="PANTHER" id="PTHR30100:SF1">
    <property type="entry name" value="PHOSPHATE ACYLTRANSFERASE"/>
    <property type="match status" value="1"/>
</dbReference>
<gene>
    <name evidence="10" type="primary">plsX</name>
    <name evidence="11" type="ORF">EDC38_0835</name>
</gene>
<evidence type="ECO:0000313" key="12">
    <source>
        <dbReference type="Proteomes" id="UP000273643"/>
    </source>
</evidence>
<dbReference type="EC" id="2.3.1.274" evidence="8 10"/>
<organism evidence="11 12">
    <name type="scientific">Marinimicrobium koreense</name>
    <dbReference type="NCBI Taxonomy" id="306545"/>
    <lineage>
        <taxon>Bacteria</taxon>
        <taxon>Pseudomonadati</taxon>
        <taxon>Pseudomonadota</taxon>
        <taxon>Gammaproteobacteria</taxon>
        <taxon>Cellvibrionales</taxon>
        <taxon>Cellvibrionaceae</taxon>
        <taxon>Marinimicrobium</taxon>
    </lineage>
</organism>
<dbReference type="GO" id="GO:0043811">
    <property type="term" value="F:phosphate:acyl-[acyl carrier protein] acyltransferase activity"/>
    <property type="evidence" value="ECO:0007669"/>
    <property type="project" value="UniProtKB-UniRule"/>
</dbReference>
<dbReference type="InterPro" id="IPR003664">
    <property type="entry name" value="FA_synthesis"/>
</dbReference>
<keyword evidence="2 10" id="KW-0963">Cytoplasm</keyword>
<dbReference type="InterPro" id="IPR012281">
    <property type="entry name" value="Phospholipid_synth_PlsX-like"/>
</dbReference>
<comment type="subunit">
    <text evidence="9 10">Homodimer. Probably interacts with PlsY.</text>
</comment>
<protein>
    <recommendedName>
        <fullName evidence="8 10">Phosphate acyltransferase</fullName>
        <ecNumber evidence="8 10">2.3.1.274</ecNumber>
    </recommendedName>
    <alternativeName>
        <fullName evidence="10">Acyl-ACP phosphotransacylase</fullName>
    </alternativeName>
    <alternativeName>
        <fullName evidence="10">Acyl-[acyl-carrier-protein]--phosphate acyltransferase</fullName>
    </alternativeName>
    <alternativeName>
        <fullName evidence="10">Phosphate-acyl-ACP acyltransferase</fullName>
    </alternativeName>
</protein>
<dbReference type="GO" id="GO:0008654">
    <property type="term" value="P:phospholipid biosynthetic process"/>
    <property type="evidence" value="ECO:0007669"/>
    <property type="project" value="UniProtKB-KW"/>
</dbReference>
<reference evidence="11 12" key="1">
    <citation type="submission" date="2018-11" db="EMBL/GenBank/DDBJ databases">
        <title>Genomic Encyclopedia of Type Strains, Phase IV (KMG-IV): sequencing the most valuable type-strain genomes for metagenomic binning, comparative biology and taxonomic classification.</title>
        <authorList>
            <person name="Goeker M."/>
        </authorList>
    </citation>
    <scope>NUCLEOTIDE SEQUENCE [LARGE SCALE GENOMIC DNA]</scope>
    <source>
        <strain evidence="11 12">DSM 16974</strain>
    </source>
</reference>
<evidence type="ECO:0000256" key="10">
    <source>
        <dbReference type="HAMAP-Rule" id="MF_00019"/>
    </source>
</evidence>
<dbReference type="SUPFAM" id="SSF53659">
    <property type="entry name" value="Isocitrate/Isopropylmalate dehydrogenase-like"/>
    <property type="match status" value="1"/>
</dbReference>
<dbReference type="PANTHER" id="PTHR30100">
    <property type="entry name" value="FATTY ACID/PHOSPHOLIPID SYNTHESIS PROTEIN PLSX"/>
    <property type="match status" value="1"/>
</dbReference>
<comment type="similarity">
    <text evidence="10">Belongs to the PlsX family.</text>
</comment>
<dbReference type="Proteomes" id="UP000273643">
    <property type="component" value="Unassembled WGS sequence"/>
</dbReference>
<dbReference type="Pfam" id="PF02504">
    <property type="entry name" value="FA_synthesis"/>
    <property type="match status" value="1"/>
</dbReference>
<proteinExistence type="inferred from homology"/>
<dbReference type="HAMAP" id="MF_00019">
    <property type="entry name" value="PlsX"/>
    <property type="match status" value="1"/>
</dbReference>
<dbReference type="NCBIfam" id="TIGR00182">
    <property type="entry name" value="plsX"/>
    <property type="match status" value="1"/>
</dbReference>
<evidence type="ECO:0000256" key="1">
    <source>
        <dbReference type="ARBA" id="ARBA00001232"/>
    </source>
</evidence>
<keyword evidence="7 10" id="KW-1208">Phospholipid metabolism</keyword>
<sequence>MIRIAVDAMSGDLGPRTAILAVLRLATSAASGVRFILVGERSVLERLLPATLPSSVSVHHAPSWVAMDDDPRAALRHGRETSMWRALDLVRTGQADACVSAGNTGALMAMGRYLLKSLPGIERPAICKAMPVSRGRTWMLDLGANPQATAEQLHQFALMGAVLATRELGRDAEVALLNVGVESGKGPEVVQAASRLMADDRRLHYIGYIEGDDIYTGRADVVVCDGFAGNVALKASEGVAKLIGEKLRSGIRSRWRYRLAVPLLMPLLRRWRTELDPGAYNGAIFLGLRRPVIKSHGGADEGAFAGALNVAIEQVRRRVTEHIETELAES</sequence>
<evidence type="ECO:0000313" key="11">
    <source>
        <dbReference type="EMBL" id="ROQ20235.1"/>
    </source>
</evidence>
<accession>A0A3N1NVL2</accession>
<dbReference type="GO" id="GO:0005737">
    <property type="term" value="C:cytoplasm"/>
    <property type="evidence" value="ECO:0007669"/>
    <property type="project" value="UniProtKB-SubCell"/>
</dbReference>
<comment type="subcellular location">
    <subcellularLocation>
        <location evidence="10">Cytoplasm</location>
    </subcellularLocation>
    <text evidence="10">Associated with the membrane possibly through PlsY.</text>
</comment>
<dbReference type="AlphaFoldDB" id="A0A3N1NVL2"/>
<comment type="catalytic activity">
    <reaction evidence="1 10">
        <text>a fatty acyl-[ACP] + phosphate = an acyl phosphate + holo-[ACP]</text>
        <dbReference type="Rhea" id="RHEA:42292"/>
        <dbReference type="Rhea" id="RHEA-COMP:9685"/>
        <dbReference type="Rhea" id="RHEA-COMP:14125"/>
        <dbReference type="ChEBI" id="CHEBI:43474"/>
        <dbReference type="ChEBI" id="CHEBI:59918"/>
        <dbReference type="ChEBI" id="CHEBI:64479"/>
        <dbReference type="ChEBI" id="CHEBI:138651"/>
        <dbReference type="EC" id="2.3.1.274"/>
    </reaction>
</comment>
<evidence type="ECO:0000256" key="9">
    <source>
        <dbReference type="ARBA" id="ARBA00046608"/>
    </source>
</evidence>
<evidence type="ECO:0000256" key="5">
    <source>
        <dbReference type="ARBA" id="ARBA00023098"/>
    </source>
</evidence>
<comment type="caution">
    <text evidence="11">The sequence shown here is derived from an EMBL/GenBank/DDBJ whole genome shotgun (WGS) entry which is preliminary data.</text>
</comment>
<comment type="pathway">
    <text evidence="10">Lipid metabolism; phospholipid metabolism.</text>
</comment>
<keyword evidence="5 10" id="KW-0443">Lipid metabolism</keyword>
<evidence type="ECO:0000256" key="3">
    <source>
        <dbReference type="ARBA" id="ARBA00022516"/>
    </source>
</evidence>
<evidence type="ECO:0000256" key="8">
    <source>
        <dbReference type="ARBA" id="ARBA00024069"/>
    </source>
</evidence>
<dbReference type="UniPathway" id="UPA00085"/>
<keyword evidence="6 10" id="KW-0594">Phospholipid biosynthesis</keyword>
<dbReference type="OrthoDB" id="9806408at2"/>
<dbReference type="GO" id="GO:0006633">
    <property type="term" value="P:fatty acid biosynthetic process"/>
    <property type="evidence" value="ECO:0007669"/>
    <property type="project" value="UniProtKB-UniRule"/>
</dbReference>
<evidence type="ECO:0000256" key="4">
    <source>
        <dbReference type="ARBA" id="ARBA00022679"/>
    </source>
</evidence>
<evidence type="ECO:0000256" key="7">
    <source>
        <dbReference type="ARBA" id="ARBA00023264"/>
    </source>
</evidence>
<evidence type="ECO:0000256" key="6">
    <source>
        <dbReference type="ARBA" id="ARBA00023209"/>
    </source>
</evidence>
<dbReference type="Gene3D" id="3.40.718.10">
    <property type="entry name" value="Isopropylmalate Dehydrogenase"/>
    <property type="match status" value="1"/>
</dbReference>
<dbReference type="EMBL" id="RJUK01000001">
    <property type="protein sequence ID" value="ROQ20235.1"/>
    <property type="molecule type" value="Genomic_DNA"/>
</dbReference>